<dbReference type="GO" id="GO:0003723">
    <property type="term" value="F:RNA binding"/>
    <property type="evidence" value="ECO:0007669"/>
    <property type="project" value="InterPro"/>
</dbReference>
<dbReference type="Pfam" id="PF21408">
    <property type="entry name" value="MTR4-like_stalk"/>
    <property type="match status" value="1"/>
</dbReference>
<comment type="subcellular location">
    <subcellularLocation>
        <location evidence="1">Nucleus</location>
    </subcellularLocation>
</comment>
<evidence type="ECO:0000256" key="2">
    <source>
        <dbReference type="ARBA" id="ARBA00010140"/>
    </source>
</evidence>
<dbReference type="PROSITE" id="PS51194">
    <property type="entry name" value="HELICASE_CTER"/>
    <property type="match status" value="1"/>
</dbReference>
<keyword evidence="9" id="KW-0472">Membrane</keyword>
<accession>A0A8H3QP43</accession>
<dbReference type="InterPro" id="IPR025696">
    <property type="entry name" value="Beta-barrel_MTR4"/>
</dbReference>
<gene>
    <name evidence="12" type="ORF">RCL2_001368400</name>
</gene>
<dbReference type="Gene3D" id="1.10.3380.30">
    <property type="match status" value="1"/>
</dbReference>
<sequence>MTSDSDKNSNSSKKRGLNSLGTNSQNQSKDKNDSRSKKSRIHLNYEPVVTDLFQEEAIREVAPSKGLVKETVTPGEKLILGHKVRHQVAVPPNYPYIPISKHVPPKEPARTYPFKLDPFQEHAISCIEKSESVLVSAHTSAGKTVVAEYAIAHSLKNKQRVIYTSPIKALSNQKYRELQHDFKDVGLMTGDVTLNSSASCIVMTTEILRSMLYRGSEILREVAWVIFDEIHYMRDKARGVVWEETIIMLPHNVHFVFLSATIPNAMEFSEWICKLHEQPCHVVYTDFRPTPLQHYMYPDGGDGIYMVLDEKGVFNEGHFKEVLSQLPDENNRNEFSNNKRKISDTPNVYKIIKTCMQKGFNPIIAFAFGKKQCELLARQMSIMDFNNDDEKGLVKKVFENAIDLLPEEDRRLPSFLNMLPLLERGIGVHHSGLLPFMKEVVELLFQEGLLKVLFATETFAMGLNMPARTVVFCELDKFDGTKRRPMTSGEYIQMSGRAGRRGLDERGYVMLNIESKISPHIIKEMVKGEADHLRSAFHLKYHMVLNMSRIEGISPEFMLQRSFYQFQNAAPLPRLQEELKKMEEEHKAFEIPQEESLDEYYKLRKMYDEYSDRIRAIIFEPQNIVSYLNVGRLAKVKFEGNDFGWGMIVRYEEIKPSNWTKSTKQQNLTKYKIRILMKCSNDSYVSYDGRIIKINPCLENQTGVILVVPFDLNDIVDLSQVRLYPDSDLEHEPAKRKVAYQGVVHVLEKHPDGIRLEPIKHIKVKDERLDDLVTKRGLIDEKIKTHPMNNITDAYDRYCEKLELQEKIRKKKLEIRDAEAILHLDELKKRKRLLRRMQYLSENDVVEFKGRIACEITSGDELILTELLLNGVFNDLSPELIASLLSCFVFDDKSKCGEDNLREEFKAPYRELKETARIVADLSEECNVPIDKDEYIATFAPDLMESVYTWCNNGTFEETCKKVELFEGNLVRNFRSLDELLRAMVGASKCIGDIELENKFSMSIEKLKRGIIFASSTWSGNAIIELSIFNIIIYLMIMMNKDKTSQKFIGFKAYDTTE</sequence>
<dbReference type="InterPro" id="IPR050699">
    <property type="entry name" value="RNA-DNA_Helicase"/>
</dbReference>
<dbReference type="Gene3D" id="2.40.30.300">
    <property type="match status" value="1"/>
</dbReference>
<dbReference type="SMART" id="SM00490">
    <property type="entry name" value="HELICc"/>
    <property type="match status" value="1"/>
</dbReference>
<dbReference type="CDD" id="cd18024">
    <property type="entry name" value="DEXHc_Mtr4-like"/>
    <property type="match status" value="1"/>
</dbReference>
<comment type="caution">
    <text evidence="12">The sequence shown here is derived from an EMBL/GenBank/DDBJ whole genome shotgun (WGS) entry which is preliminary data.</text>
</comment>
<dbReference type="Gene3D" id="3.40.50.300">
    <property type="entry name" value="P-loop containing nucleotide triphosphate hydrolases"/>
    <property type="match status" value="2"/>
</dbReference>
<dbReference type="SUPFAM" id="SSF52540">
    <property type="entry name" value="P-loop containing nucleoside triphosphate hydrolases"/>
    <property type="match status" value="1"/>
</dbReference>
<keyword evidence="7" id="KW-0539">Nucleus</keyword>
<feature type="region of interest" description="Disordered" evidence="8">
    <location>
        <begin position="1"/>
        <end position="41"/>
    </location>
</feature>
<evidence type="ECO:0000259" key="10">
    <source>
        <dbReference type="PROSITE" id="PS51192"/>
    </source>
</evidence>
<proteinExistence type="inferred from homology"/>
<dbReference type="SMART" id="SM01142">
    <property type="entry name" value="DSHCT"/>
    <property type="match status" value="1"/>
</dbReference>
<evidence type="ECO:0000256" key="1">
    <source>
        <dbReference type="ARBA" id="ARBA00004123"/>
    </source>
</evidence>
<organism evidence="12 13">
    <name type="scientific">Rhizophagus clarus</name>
    <dbReference type="NCBI Taxonomy" id="94130"/>
    <lineage>
        <taxon>Eukaryota</taxon>
        <taxon>Fungi</taxon>
        <taxon>Fungi incertae sedis</taxon>
        <taxon>Mucoromycota</taxon>
        <taxon>Glomeromycotina</taxon>
        <taxon>Glomeromycetes</taxon>
        <taxon>Glomerales</taxon>
        <taxon>Glomeraceae</taxon>
        <taxon>Rhizophagus</taxon>
    </lineage>
</organism>
<dbReference type="InterPro" id="IPR011545">
    <property type="entry name" value="DEAD/DEAH_box_helicase_dom"/>
</dbReference>
<dbReference type="CDD" id="cd18795">
    <property type="entry name" value="SF2_C_Ski2"/>
    <property type="match status" value="1"/>
</dbReference>
<dbReference type="SMART" id="SM00487">
    <property type="entry name" value="DEXDc"/>
    <property type="match status" value="1"/>
</dbReference>
<name>A0A8H3QP43_9GLOM</name>
<feature type="transmembrane region" description="Helical" evidence="9">
    <location>
        <begin position="1018"/>
        <end position="1037"/>
    </location>
</feature>
<dbReference type="FunFam" id="3.40.50.300:FF:000141">
    <property type="entry name" value="ATP-dependent RNA helicase DOB1"/>
    <property type="match status" value="1"/>
</dbReference>
<dbReference type="Pfam" id="PF00271">
    <property type="entry name" value="Helicase_C"/>
    <property type="match status" value="1"/>
</dbReference>
<dbReference type="PANTHER" id="PTHR12131:SF7">
    <property type="entry name" value="EXOSOME RNA HELICASE MTR4"/>
    <property type="match status" value="1"/>
</dbReference>
<dbReference type="GO" id="GO:0016787">
    <property type="term" value="F:hydrolase activity"/>
    <property type="evidence" value="ECO:0007669"/>
    <property type="project" value="UniProtKB-KW"/>
</dbReference>
<dbReference type="FunFam" id="3.40.50.300:FF:000083">
    <property type="entry name" value="ATP-dependent RNA helicase DOB1"/>
    <property type="match status" value="1"/>
</dbReference>
<evidence type="ECO:0000256" key="7">
    <source>
        <dbReference type="ARBA" id="ARBA00023242"/>
    </source>
</evidence>
<evidence type="ECO:0000256" key="8">
    <source>
        <dbReference type="SAM" id="MobiDB-lite"/>
    </source>
</evidence>
<dbReference type="AlphaFoldDB" id="A0A8H3QP43"/>
<reference evidence="12" key="1">
    <citation type="submission" date="2019-10" db="EMBL/GenBank/DDBJ databases">
        <title>Conservation and host-specific expression of non-tandemly repeated heterogenous ribosome RNA gene in arbuscular mycorrhizal fungi.</title>
        <authorList>
            <person name="Maeda T."/>
            <person name="Kobayashi Y."/>
            <person name="Nakagawa T."/>
            <person name="Ezawa T."/>
            <person name="Yamaguchi K."/>
            <person name="Bino T."/>
            <person name="Nishimoto Y."/>
            <person name="Shigenobu S."/>
            <person name="Kawaguchi M."/>
        </authorList>
    </citation>
    <scope>NUCLEOTIDE SEQUENCE</scope>
    <source>
        <strain evidence="12">HR1</strain>
    </source>
</reference>
<keyword evidence="3" id="KW-0547">Nucleotide-binding</keyword>
<dbReference type="GO" id="GO:0000460">
    <property type="term" value="P:maturation of 5.8S rRNA"/>
    <property type="evidence" value="ECO:0007669"/>
    <property type="project" value="TreeGrafter"/>
</dbReference>
<dbReference type="InterPro" id="IPR014001">
    <property type="entry name" value="Helicase_ATP-bd"/>
</dbReference>
<evidence type="ECO:0000313" key="13">
    <source>
        <dbReference type="Proteomes" id="UP000615446"/>
    </source>
</evidence>
<dbReference type="InterPro" id="IPR048392">
    <property type="entry name" value="MTR4-like_stalk"/>
</dbReference>
<evidence type="ECO:0000313" key="12">
    <source>
        <dbReference type="EMBL" id="GES86631.1"/>
    </source>
</evidence>
<dbReference type="InterPro" id="IPR001650">
    <property type="entry name" value="Helicase_C-like"/>
</dbReference>
<dbReference type="Pfam" id="PF08148">
    <property type="entry name" value="DSHCT"/>
    <property type="match status" value="1"/>
</dbReference>
<feature type="domain" description="Helicase ATP-binding" evidence="10">
    <location>
        <begin position="124"/>
        <end position="280"/>
    </location>
</feature>
<dbReference type="EMBL" id="BLAL01000162">
    <property type="protein sequence ID" value="GES86631.1"/>
    <property type="molecule type" value="Genomic_DNA"/>
</dbReference>
<feature type="domain" description="Helicase C-terminal" evidence="11">
    <location>
        <begin position="347"/>
        <end position="551"/>
    </location>
</feature>
<dbReference type="Proteomes" id="UP000615446">
    <property type="component" value="Unassembled WGS sequence"/>
</dbReference>
<dbReference type="GO" id="GO:0006401">
    <property type="term" value="P:RNA catabolic process"/>
    <property type="evidence" value="ECO:0007669"/>
    <property type="project" value="InterPro"/>
</dbReference>
<protein>
    <submittedName>
        <fullName evidence="12">Antiviral helicase</fullName>
    </submittedName>
</protein>
<comment type="similarity">
    <text evidence="2">Belongs to the helicase family. SKI2 subfamily.</text>
</comment>
<dbReference type="PIRSF" id="PIRSF005198">
    <property type="entry name" value="Antiviral_helicase_SKI2"/>
    <property type="match status" value="1"/>
</dbReference>
<dbReference type="Pfam" id="PF13234">
    <property type="entry name" value="MTR4_beta-barrel"/>
    <property type="match status" value="1"/>
</dbReference>
<keyword evidence="9" id="KW-0812">Transmembrane</keyword>
<dbReference type="PROSITE" id="PS51192">
    <property type="entry name" value="HELICASE_ATP_BIND_1"/>
    <property type="match status" value="1"/>
</dbReference>
<evidence type="ECO:0000259" key="11">
    <source>
        <dbReference type="PROSITE" id="PS51194"/>
    </source>
</evidence>
<dbReference type="OrthoDB" id="64767at2759"/>
<dbReference type="PANTHER" id="PTHR12131">
    <property type="entry name" value="ATP-DEPENDENT RNA AND DNA HELICASE"/>
    <property type="match status" value="1"/>
</dbReference>
<evidence type="ECO:0000256" key="5">
    <source>
        <dbReference type="ARBA" id="ARBA00022806"/>
    </source>
</evidence>
<dbReference type="Pfam" id="PF00270">
    <property type="entry name" value="DEAD"/>
    <property type="match status" value="1"/>
</dbReference>
<evidence type="ECO:0000256" key="3">
    <source>
        <dbReference type="ARBA" id="ARBA00022741"/>
    </source>
</evidence>
<keyword evidence="5 12" id="KW-0347">Helicase</keyword>
<dbReference type="InterPro" id="IPR012961">
    <property type="entry name" value="Ski2/MTR4_C"/>
</dbReference>
<dbReference type="InterPro" id="IPR016438">
    <property type="entry name" value="SKI2-like"/>
</dbReference>
<evidence type="ECO:0000256" key="9">
    <source>
        <dbReference type="SAM" id="Phobius"/>
    </source>
</evidence>
<keyword evidence="4" id="KW-0378">Hydrolase</keyword>
<dbReference type="GO" id="GO:0005524">
    <property type="term" value="F:ATP binding"/>
    <property type="evidence" value="ECO:0007669"/>
    <property type="project" value="UniProtKB-KW"/>
</dbReference>
<keyword evidence="9" id="KW-1133">Transmembrane helix</keyword>
<evidence type="ECO:0000256" key="4">
    <source>
        <dbReference type="ARBA" id="ARBA00022801"/>
    </source>
</evidence>
<dbReference type="GO" id="GO:0005634">
    <property type="term" value="C:nucleus"/>
    <property type="evidence" value="ECO:0007669"/>
    <property type="project" value="UniProtKB-SubCell"/>
</dbReference>
<dbReference type="InterPro" id="IPR027417">
    <property type="entry name" value="P-loop_NTPase"/>
</dbReference>
<evidence type="ECO:0000256" key="6">
    <source>
        <dbReference type="ARBA" id="ARBA00022840"/>
    </source>
</evidence>
<dbReference type="GO" id="GO:0003724">
    <property type="term" value="F:RNA helicase activity"/>
    <property type="evidence" value="ECO:0007669"/>
    <property type="project" value="InterPro"/>
</dbReference>
<keyword evidence="6" id="KW-0067">ATP-binding</keyword>